<keyword evidence="2" id="KW-1185">Reference proteome</keyword>
<name>A0A7X8SKI6_9BACT</name>
<comment type="caution">
    <text evidence="1">The sequence shown here is derived from an EMBL/GenBank/DDBJ whole genome shotgun (WGS) entry which is preliminary data.</text>
</comment>
<organism evidence="1 2">
    <name type="scientific">Flammeovirga agarivorans</name>
    <dbReference type="NCBI Taxonomy" id="2726742"/>
    <lineage>
        <taxon>Bacteria</taxon>
        <taxon>Pseudomonadati</taxon>
        <taxon>Bacteroidota</taxon>
        <taxon>Cytophagia</taxon>
        <taxon>Cytophagales</taxon>
        <taxon>Flammeovirgaceae</taxon>
        <taxon>Flammeovirga</taxon>
    </lineage>
</organism>
<protein>
    <recommendedName>
        <fullName evidence="3">Lipoprotein</fullName>
    </recommendedName>
</protein>
<reference evidence="1 2" key="1">
    <citation type="submission" date="2020-04" db="EMBL/GenBank/DDBJ databases">
        <title>Flammeovirga sp. SR4, a novel species isolated from seawater.</title>
        <authorList>
            <person name="Wang X."/>
        </authorList>
    </citation>
    <scope>NUCLEOTIDE SEQUENCE [LARGE SCALE GENOMIC DNA]</scope>
    <source>
        <strain evidence="1 2">SR4</strain>
    </source>
</reference>
<dbReference type="Proteomes" id="UP000585050">
    <property type="component" value="Unassembled WGS sequence"/>
</dbReference>
<dbReference type="EMBL" id="JABAIL010000003">
    <property type="protein sequence ID" value="NLR91935.1"/>
    <property type="molecule type" value="Genomic_DNA"/>
</dbReference>
<evidence type="ECO:0000313" key="1">
    <source>
        <dbReference type="EMBL" id="NLR91935.1"/>
    </source>
</evidence>
<gene>
    <name evidence="1" type="ORF">HGP29_11990</name>
</gene>
<evidence type="ECO:0008006" key="3">
    <source>
        <dbReference type="Google" id="ProtNLM"/>
    </source>
</evidence>
<sequence length="619" mass="71011">MFFNKKLLKYAALSAVLLSSCNNKVEDELQTITSDMLPTLTLSEMDFLRGEASFEMEVSNEYADLVSVADVKVTSNGADLDIEVSQESDKWQISFDSKQLTDGIHPIKLSASLSSDLTLSQSEITQDFDVEVDNYLPTIFYEAGYIESLNSNRTVTYFSNIHNGEMREVEQTYSNYQLNFMIVDETGTPLTSYNDAKTSNDSIFFLIPAEIRGRNFYVKEAYSYEFDEVSTELFDNSVTTYKRYDRNIVFNSITSNLDEPLIHTKDEDSSSGTDEDVITKQVVVGVSEEVEAITNYHYSYYNNSETETIDGVVYYTLHLKESNKTESLYSNYPNSAYFYSVYTYAQDDPSEAKGVNIATDFINDGDTILITMDDLVSPKTYSVHYKDNNTYTRLNTMIGDGEYQLMYNNAFQREEGEEEDIYYTFDFKNLNSDDFKYIEEKVNRFGDHGFSIVVHHLDDINDKSNSYLNADNLNYSDNGTTASLGVPSFTDVSVDMTMIQTYSKESEGTTSYDYDVIFKTNSNTNRTLSILDYSDEELSDLQGGLFNEFSSLPVEYNYVSYVAQNGRLDDGHFWMTDYYYKNSNARLRGPYSIREMAKQFFYEEDLKQALRQGYKINKN</sequence>
<proteinExistence type="predicted"/>
<dbReference type="PROSITE" id="PS51257">
    <property type="entry name" value="PROKAR_LIPOPROTEIN"/>
    <property type="match status" value="1"/>
</dbReference>
<evidence type="ECO:0000313" key="2">
    <source>
        <dbReference type="Proteomes" id="UP000585050"/>
    </source>
</evidence>
<dbReference type="AlphaFoldDB" id="A0A7X8SKI6"/>
<dbReference type="RefSeq" id="WP_168882646.1">
    <property type="nucleotide sequence ID" value="NZ_JABAIL010000003.1"/>
</dbReference>
<accession>A0A7X8SKI6</accession>